<keyword evidence="2" id="KW-1185">Reference proteome</keyword>
<dbReference type="RefSeq" id="WP_073118824.1">
    <property type="nucleotide sequence ID" value="NZ_BMEN01000002.1"/>
</dbReference>
<proteinExistence type="predicted"/>
<dbReference type="Proteomes" id="UP000184109">
    <property type="component" value="Unassembled WGS sequence"/>
</dbReference>
<dbReference type="STRING" id="1195760.SAMN05444281_0936"/>
<evidence type="ECO:0000313" key="1">
    <source>
        <dbReference type="EMBL" id="SHH56023.1"/>
    </source>
</evidence>
<organism evidence="1 2">
    <name type="scientific">Wenyingzhuangia marina</name>
    <dbReference type="NCBI Taxonomy" id="1195760"/>
    <lineage>
        <taxon>Bacteria</taxon>
        <taxon>Pseudomonadati</taxon>
        <taxon>Bacteroidota</taxon>
        <taxon>Flavobacteriia</taxon>
        <taxon>Flavobacteriales</taxon>
        <taxon>Flavobacteriaceae</taxon>
        <taxon>Wenyingzhuangia</taxon>
    </lineage>
</organism>
<accession>A0A1M5U050</accession>
<evidence type="ECO:0000313" key="2">
    <source>
        <dbReference type="Proteomes" id="UP000184109"/>
    </source>
</evidence>
<dbReference type="EMBL" id="FQXQ01000002">
    <property type="protein sequence ID" value="SHH56023.1"/>
    <property type="molecule type" value="Genomic_DNA"/>
</dbReference>
<protein>
    <submittedName>
        <fullName evidence="1">Uncharacterized protein</fullName>
    </submittedName>
</protein>
<name>A0A1M5U050_9FLAO</name>
<reference evidence="2" key="1">
    <citation type="submission" date="2016-11" db="EMBL/GenBank/DDBJ databases">
        <authorList>
            <person name="Varghese N."/>
            <person name="Submissions S."/>
        </authorList>
    </citation>
    <scope>NUCLEOTIDE SEQUENCE [LARGE SCALE GENOMIC DNA]</scope>
    <source>
        <strain evidence="2">DSM 100572</strain>
    </source>
</reference>
<sequence>MIEQIKNIEIGVGVGKVKFGMLKTDVLSILGMPTDKEVEKDFETGDAVETWDYDNCGIAFSFDEEEDWRLETITINSSYFELNGVGLVGKGIEEVQDFIEKHELGDMEFEDYSTPENPNHELIDVDEANMFFWFTDNILQEIQFGVQWDEDDNALWPE</sequence>
<gene>
    <name evidence="1" type="ORF">SAMN05444281_0936</name>
</gene>
<dbReference type="OrthoDB" id="1118000at2"/>
<dbReference type="AlphaFoldDB" id="A0A1M5U050"/>